<dbReference type="AlphaFoldDB" id="A0A166V6I1"/>
<keyword evidence="2" id="KW-1185">Reference proteome</keyword>
<dbReference type="SUPFAM" id="SSF48452">
    <property type="entry name" value="TPR-like"/>
    <property type="match status" value="2"/>
</dbReference>
<organism evidence="1 2">
    <name type="scientific">Moelleriella libera RCEF 2490</name>
    <dbReference type="NCBI Taxonomy" id="1081109"/>
    <lineage>
        <taxon>Eukaryota</taxon>
        <taxon>Fungi</taxon>
        <taxon>Dikarya</taxon>
        <taxon>Ascomycota</taxon>
        <taxon>Pezizomycotina</taxon>
        <taxon>Sordariomycetes</taxon>
        <taxon>Hypocreomycetidae</taxon>
        <taxon>Hypocreales</taxon>
        <taxon>Clavicipitaceae</taxon>
        <taxon>Moelleriella</taxon>
    </lineage>
</organism>
<dbReference type="Proteomes" id="UP000078544">
    <property type="component" value="Unassembled WGS sequence"/>
</dbReference>
<sequence>MSQYEYDMGLFGRRITTHSEDAQIWFNRGLTWLYAFNLHEGATCFRHAIRNDETCAMAHWGLAYALGPHYNRMWSAFGNDLESAARETYKAARSALSLTANATPVEKALISALQLRFHSDKPSSDDEYAKQGVKYAEALGKVYHDFDHDLDVAALYAEALMSLTPWKLWNLETGRPNPGTQTLLARGVLERTFDDGDAFGHPGLLHLYIHLMEMSPTPELGLKAANHLRNLIPGAAHLLHMPSHLDILVGDYAAAILANQRAVDADEIFLRLNGPNNFYSVYRLHDHNSLIFAAMFAGQKATSLDTVDRMEKSLPRDVLATTADYSEAYFSVRWHVMVRFGMWEEIIQLALPADPDLMCVTTTTAHYAKGVAWAAIMNNENAERERQLFHEALKKVPDSRLMFPNKCTDILPVATAMLDGEIEYRRGNFDEAFDHLRLAVKRDDGISYSEPWGWMQPTRHALAALLLDQGHLEEALSVYSADLGFDGSCIRARHHPKNVWALHGYHECLIRLGRREEARKMEPLLKQALSGTDVAITASCFCRLHTSHANGHGKACCA</sequence>
<protein>
    <submittedName>
        <fullName evidence="1">Tetratricopeptide-like helical</fullName>
    </submittedName>
</protein>
<reference evidence="1 2" key="1">
    <citation type="journal article" date="2016" name="Genome Biol. Evol.">
        <title>Divergent and convergent evolution of fungal pathogenicity.</title>
        <authorList>
            <person name="Shang Y."/>
            <person name="Xiao G."/>
            <person name="Zheng P."/>
            <person name="Cen K."/>
            <person name="Zhan S."/>
            <person name="Wang C."/>
        </authorList>
    </citation>
    <scope>NUCLEOTIDE SEQUENCE [LARGE SCALE GENOMIC DNA]</scope>
    <source>
        <strain evidence="1 2">RCEF 2490</strain>
    </source>
</reference>
<dbReference type="EMBL" id="AZGY01000001">
    <property type="protein sequence ID" value="OAA33321.1"/>
    <property type="molecule type" value="Genomic_DNA"/>
</dbReference>
<proteinExistence type="predicted"/>
<dbReference type="Gene3D" id="1.25.40.10">
    <property type="entry name" value="Tetratricopeptide repeat domain"/>
    <property type="match status" value="1"/>
</dbReference>
<evidence type="ECO:0000313" key="2">
    <source>
        <dbReference type="Proteomes" id="UP000078544"/>
    </source>
</evidence>
<dbReference type="PANTHER" id="PTHR45588">
    <property type="entry name" value="TPR DOMAIN-CONTAINING PROTEIN"/>
    <property type="match status" value="1"/>
</dbReference>
<dbReference type="STRING" id="1081109.A0A166V6I1"/>
<comment type="caution">
    <text evidence="1">The sequence shown here is derived from an EMBL/GenBank/DDBJ whole genome shotgun (WGS) entry which is preliminary data.</text>
</comment>
<dbReference type="InterPro" id="IPR011990">
    <property type="entry name" value="TPR-like_helical_dom_sf"/>
</dbReference>
<dbReference type="OrthoDB" id="414774at2759"/>
<evidence type="ECO:0000313" key="1">
    <source>
        <dbReference type="EMBL" id="OAA33321.1"/>
    </source>
</evidence>
<dbReference type="PANTHER" id="PTHR45588:SF3">
    <property type="entry name" value="TPR DOMAIN PROTEIN"/>
    <property type="match status" value="1"/>
</dbReference>
<gene>
    <name evidence="1" type="ORF">AAL_00786</name>
</gene>
<accession>A0A166V6I1</accession>
<name>A0A166V6I1_9HYPO</name>